<organism evidence="2 3">
    <name type="scientific">Erwinia pyri</name>
    <dbReference type="NCBI Taxonomy" id="3062598"/>
    <lineage>
        <taxon>Bacteria</taxon>
        <taxon>Pseudomonadati</taxon>
        <taxon>Pseudomonadota</taxon>
        <taxon>Gammaproteobacteria</taxon>
        <taxon>Enterobacterales</taxon>
        <taxon>Erwiniaceae</taxon>
        <taxon>Erwinia</taxon>
    </lineage>
</organism>
<keyword evidence="2" id="KW-0808">Transferase</keyword>
<dbReference type="FunFam" id="3.40.630.30:FF:000047">
    <property type="entry name" value="Acetyltransferase, GNAT family"/>
    <property type="match status" value="1"/>
</dbReference>
<dbReference type="InterPro" id="IPR016181">
    <property type="entry name" value="Acyl_CoA_acyltransferase"/>
</dbReference>
<keyword evidence="3" id="KW-1185">Reference proteome</keyword>
<dbReference type="Gene3D" id="3.40.630.30">
    <property type="match status" value="1"/>
</dbReference>
<name>A0AA50HSK5_9GAMM</name>
<proteinExistence type="predicted"/>
<gene>
    <name evidence="2" type="ORF">Q3V30_10105</name>
</gene>
<dbReference type="PROSITE" id="PS51186">
    <property type="entry name" value="GNAT"/>
    <property type="match status" value="1"/>
</dbReference>
<dbReference type="Pfam" id="PF13302">
    <property type="entry name" value="Acetyltransf_3"/>
    <property type="match status" value="1"/>
</dbReference>
<evidence type="ECO:0000313" key="3">
    <source>
        <dbReference type="Proteomes" id="UP001228139"/>
    </source>
</evidence>
<dbReference type="Proteomes" id="UP001228139">
    <property type="component" value="Chromosome"/>
</dbReference>
<dbReference type="RefSeq" id="WP_306212903.1">
    <property type="nucleotide sequence ID" value="NZ_CP132353.1"/>
</dbReference>
<evidence type="ECO:0000259" key="1">
    <source>
        <dbReference type="PROSITE" id="PS51186"/>
    </source>
</evidence>
<feature type="domain" description="N-acetyltransferase" evidence="1">
    <location>
        <begin position="33"/>
        <end position="189"/>
    </location>
</feature>
<evidence type="ECO:0000313" key="2">
    <source>
        <dbReference type="EMBL" id="WLS80798.1"/>
    </source>
</evidence>
<dbReference type="GO" id="GO:1990189">
    <property type="term" value="F:protein N-terminal-serine acetyltransferase activity"/>
    <property type="evidence" value="ECO:0007669"/>
    <property type="project" value="TreeGrafter"/>
</dbReference>
<protein>
    <submittedName>
        <fullName evidence="2">GNAT family protein</fullName>
        <ecNumber evidence="2">2.-.-.-</ecNumber>
    </submittedName>
</protein>
<dbReference type="KEGG" id="epi:Q3V30_10105"/>
<dbReference type="GO" id="GO:0008999">
    <property type="term" value="F:protein-N-terminal-alanine acetyltransferase activity"/>
    <property type="evidence" value="ECO:0007669"/>
    <property type="project" value="TreeGrafter"/>
</dbReference>
<reference evidence="2 3" key="1">
    <citation type="submission" date="2023-07" db="EMBL/GenBank/DDBJ databases">
        <title>Pathogenic bacteria of pear tree diseases.</title>
        <authorList>
            <person name="Zhang Z."/>
            <person name="He L."/>
            <person name="Huang R."/>
        </authorList>
    </citation>
    <scope>NUCLEOTIDE SEQUENCE [LARGE SCALE GENOMIC DNA]</scope>
    <source>
        <strain evidence="2 3">DE2</strain>
    </source>
</reference>
<sequence length="237" mass="26892">MCINQYGQPTGAELPDWQPVPELVRGTLHGRFSHLVPLALDHSEALFAAYSLAGDDRDWTWLGSMMPRTLSEMSAWITDKIQDKSLVPYAVIDEKTATAVGVVCFAENDTEHGLTEIGHVTWSPLMQRTAIGTEAVFLMLQYAFSLGYRRVAWRCDSLNQASRRAAERLGFTYEGRFRQAMVRKQRNRDTEWLSIIDAEWPAVDKALTAWLAEENFTDAGEQKVKLETLLKRVRTPL</sequence>
<dbReference type="InterPro" id="IPR000182">
    <property type="entry name" value="GNAT_dom"/>
</dbReference>
<dbReference type="SUPFAM" id="SSF55729">
    <property type="entry name" value="Acyl-CoA N-acyltransferases (Nat)"/>
    <property type="match status" value="1"/>
</dbReference>
<dbReference type="PANTHER" id="PTHR43441:SF2">
    <property type="entry name" value="FAMILY ACETYLTRANSFERASE, PUTATIVE (AFU_ORTHOLOGUE AFUA_7G00850)-RELATED"/>
    <property type="match status" value="1"/>
</dbReference>
<dbReference type="EC" id="2.-.-.-" evidence="2"/>
<dbReference type="PANTHER" id="PTHR43441">
    <property type="entry name" value="RIBOSOMAL-PROTEIN-SERINE ACETYLTRANSFERASE"/>
    <property type="match status" value="1"/>
</dbReference>
<dbReference type="EMBL" id="CP132353">
    <property type="protein sequence ID" value="WLS80798.1"/>
    <property type="molecule type" value="Genomic_DNA"/>
</dbReference>
<accession>A0AA50HSK5</accession>
<dbReference type="InterPro" id="IPR051908">
    <property type="entry name" value="Ribosomal_N-acetyltransferase"/>
</dbReference>
<dbReference type="AlphaFoldDB" id="A0AA50HSK5"/>